<evidence type="ECO:0000256" key="7">
    <source>
        <dbReference type="ARBA" id="ARBA00055690"/>
    </source>
</evidence>
<evidence type="ECO:0000313" key="17">
    <source>
        <dbReference type="EMBL" id="VBB32698.1"/>
    </source>
</evidence>
<dbReference type="GO" id="GO:0005524">
    <property type="term" value="F:ATP binding"/>
    <property type="evidence" value="ECO:0007669"/>
    <property type="project" value="UniProtKB-KW"/>
</dbReference>
<dbReference type="InterPro" id="IPR023313">
    <property type="entry name" value="UBQ-conjugating_AS"/>
</dbReference>
<evidence type="ECO:0000256" key="4">
    <source>
        <dbReference type="ARBA" id="ARBA00022741"/>
    </source>
</evidence>
<dbReference type="InterPro" id="IPR000608">
    <property type="entry name" value="UBC"/>
</dbReference>
<feature type="region of interest" description="Disordered" evidence="15">
    <location>
        <begin position="184"/>
        <end position="218"/>
    </location>
</feature>
<feature type="coiled-coil region" evidence="14">
    <location>
        <begin position="358"/>
        <end position="435"/>
    </location>
</feature>
<evidence type="ECO:0000256" key="8">
    <source>
        <dbReference type="ARBA" id="ARBA00063420"/>
    </source>
</evidence>
<dbReference type="GO" id="GO:0061631">
    <property type="term" value="F:ubiquitin conjugating enzyme activity"/>
    <property type="evidence" value="ECO:0007669"/>
    <property type="project" value="UniProtKB-EC"/>
</dbReference>
<feature type="domain" description="UBC core" evidence="16">
    <location>
        <begin position="4"/>
        <end position="164"/>
    </location>
</feature>
<dbReference type="InterPro" id="IPR016135">
    <property type="entry name" value="UBQ-conjugating_enzyme/RWD"/>
</dbReference>
<comment type="subunit">
    <text evidence="8">Interacts with AUP1 (via C-terminus); the interaction recruits UBE2G2 to lipid droplets. Interacts with ubiquitin ligases AMFR/gp78 and RNF139/TRC8; recruitment to lipid droplets by AUP1 facilitates interaction of UBE2G2 with AMFR and RNF139, leading to sterol-induced ubiquitination of 3-hydroxy-3-methylglutaryl coenzyme A reductase and its subsequent proteasomal degradation.</text>
</comment>
<dbReference type="OrthoDB" id="19692at2759"/>
<evidence type="ECO:0000256" key="12">
    <source>
        <dbReference type="ARBA" id="ARBA00079959"/>
    </source>
</evidence>
<sequence>MAGYALKRLMAEYKQLTLNPPEGIIAGPISEDNFFEWECLITGPDETCFENGVFPAKIIFPQDYPLSPPKMQFTCDIFHPNIYPDGRVCISILHSPGDDPTGYESSAERWSPVQSIEKILLSVVSMLAEPNDESAANVNAAKMWRENRSQFERIADNLLSSLYVMPIVGERSKFSCLKIYDDTSSDDDDDSAKLMSGAASGQNKNHGNQKKSSATYKSGGGFIVHSVPQKRKNKGKKTKKVSVVVEGGFIVQDGDGDSLDKKYCENLQQAIENSREVASTASADPVQEITSSKIQMEGEPMETKDELEMFMSEIDSQASPLFTKNDGPQKTKEQHLVALYRSKLVETFRQMMLENEVKLKAEAELTKYKNRYKKLCELLKDAEVNEKTHMAADLEKAKLVERELSSQIGELRGQLMQARSKIRELEMKYKGVASKQQH</sequence>
<keyword evidence="14" id="KW-0175">Coiled coil</keyword>
<evidence type="ECO:0000256" key="13">
    <source>
        <dbReference type="PROSITE-ProRule" id="PRU10133"/>
    </source>
</evidence>
<dbReference type="Proteomes" id="UP000276991">
    <property type="component" value="Unassembled WGS sequence"/>
</dbReference>
<dbReference type="Pfam" id="PF00179">
    <property type="entry name" value="UQ_con"/>
    <property type="match status" value="1"/>
</dbReference>
<accession>A0A498SGL9</accession>
<evidence type="ECO:0000256" key="10">
    <source>
        <dbReference type="ARBA" id="ARBA00076340"/>
    </source>
</evidence>
<evidence type="ECO:0000313" key="18">
    <source>
        <dbReference type="Proteomes" id="UP000276991"/>
    </source>
</evidence>
<dbReference type="GO" id="GO:0032446">
    <property type="term" value="P:protein modification by small protein conjugation"/>
    <property type="evidence" value="ECO:0007669"/>
    <property type="project" value="UniProtKB-ARBA"/>
</dbReference>
<dbReference type="CDD" id="cd23796">
    <property type="entry name" value="UBCc_UBE2G2"/>
    <property type="match status" value="1"/>
</dbReference>
<evidence type="ECO:0000256" key="1">
    <source>
        <dbReference type="ARBA" id="ARBA00000485"/>
    </source>
</evidence>
<dbReference type="SMART" id="SM00212">
    <property type="entry name" value="UBCc"/>
    <property type="match status" value="1"/>
</dbReference>
<evidence type="ECO:0000256" key="15">
    <source>
        <dbReference type="SAM" id="MobiDB-lite"/>
    </source>
</evidence>
<proteinExistence type="predicted"/>
<dbReference type="STRING" id="6277.A0A498SGL9"/>
<dbReference type="FunFam" id="3.10.110.10:FF:000008">
    <property type="entry name" value="Ubiquitin-conjugating enzyme E2 G2"/>
    <property type="match status" value="1"/>
</dbReference>
<evidence type="ECO:0000256" key="3">
    <source>
        <dbReference type="ARBA" id="ARBA00022679"/>
    </source>
</evidence>
<dbReference type="PROSITE" id="PS50127">
    <property type="entry name" value="UBC_2"/>
    <property type="match status" value="1"/>
</dbReference>
<dbReference type="AlphaFoldDB" id="A0A498SGL9"/>
<evidence type="ECO:0000256" key="9">
    <source>
        <dbReference type="ARBA" id="ARBA00073285"/>
    </source>
</evidence>
<evidence type="ECO:0000259" key="16">
    <source>
        <dbReference type="PROSITE" id="PS50127"/>
    </source>
</evidence>
<dbReference type="EMBL" id="UPTC01001875">
    <property type="protein sequence ID" value="VBB32698.1"/>
    <property type="molecule type" value="Genomic_DNA"/>
</dbReference>
<comment type="function">
    <text evidence="7">Accepts ubiquitin from the E1 complex and catalyzes its covalent attachment to other proteins. In vitro catalyzes 'Lys-48'-linked polyubiquitination. Involved in endoplasmic reticulum-associated degradation (ERAD). Required for sterol-induced ubiquitination of 3-hydroxy-3-methylglutaryl coenzyme A reductase and its subsequent proteasomal degradation.</text>
</comment>
<evidence type="ECO:0000256" key="6">
    <source>
        <dbReference type="ARBA" id="ARBA00022840"/>
    </source>
</evidence>
<keyword evidence="5" id="KW-0833">Ubl conjugation pathway</keyword>
<keyword evidence="3" id="KW-0808">Transferase</keyword>
<protein>
    <recommendedName>
        <fullName evidence="9">Ubiquitin-conjugating enzyme E2 G2</fullName>
        <ecNumber evidence="2">2.3.2.23</ecNumber>
    </recommendedName>
    <alternativeName>
        <fullName evidence="12">E2 ubiquitin-conjugating enzyme G2</fullName>
    </alternativeName>
    <alternativeName>
        <fullName evidence="10">Ubiquitin carrier protein G2</fullName>
    </alternativeName>
    <alternativeName>
        <fullName evidence="11">Ubiquitin-protein ligase G2</fullName>
    </alternativeName>
</protein>
<evidence type="ECO:0000256" key="11">
    <source>
        <dbReference type="ARBA" id="ARBA00079258"/>
    </source>
</evidence>
<evidence type="ECO:0000256" key="2">
    <source>
        <dbReference type="ARBA" id="ARBA00012486"/>
    </source>
</evidence>
<reference evidence="17 18" key="1">
    <citation type="submission" date="2018-08" db="EMBL/GenBank/DDBJ databases">
        <authorList>
            <person name="Laetsch R D."/>
            <person name="Stevens L."/>
            <person name="Kumar S."/>
            <person name="Blaxter L. M."/>
        </authorList>
    </citation>
    <scope>NUCLEOTIDE SEQUENCE [LARGE SCALE GENOMIC DNA]</scope>
</reference>
<dbReference type="InterPro" id="IPR050113">
    <property type="entry name" value="Ub_conjugating_enzyme"/>
</dbReference>
<gene>
    <name evidence="17" type="ORF">NAV_LOCUS7489</name>
</gene>
<keyword evidence="18" id="KW-1185">Reference proteome</keyword>
<dbReference type="PANTHER" id="PTHR24067">
    <property type="entry name" value="UBIQUITIN-CONJUGATING ENZYME E2"/>
    <property type="match status" value="1"/>
</dbReference>
<dbReference type="SUPFAM" id="SSF54495">
    <property type="entry name" value="UBC-like"/>
    <property type="match status" value="1"/>
</dbReference>
<keyword evidence="4" id="KW-0547">Nucleotide-binding</keyword>
<evidence type="ECO:0000256" key="14">
    <source>
        <dbReference type="SAM" id="Coils"/>
    </source>
</evidence>
<keyword evidence="6" id="KW-0067">ATP-binding</keyword>
<feature type="active site" description="Glycyl thioester intermediate" evidence="13">
    <location>
        <position position="89"/>
    </location>
</feature>
<comment type="catalytic activity">
    <reaction evidence="1">
        <text>S-ubiquitinyl-[E1 ubiquitin-activating enzyme]-L-cysteine + [E2 ubiquitin-conjugating enzyme]-L-cysteine = [E1 ubiquitin-activating enzyme]-L-cysteine + S-ubiquitinyl-[E2 ubiquitin-conjugating enzyme]-L-cysteine.</text>
        <dbReference type="EC" id="2.3.2.23"/>
    </reaction>
</comment>
<dbReference type="Gene3D" id="3.10.110.10">
    <property type="entry name" value="Ubiquitin Conjugating Enzyme"/>
    <property type="match status" value="1"/>
</dbReference>
<feature type="compositionally biased region" description="Polar residues" evidence="15">
    <location>
        <begin position="199"/>
        <end position="216"/>
    </location>
</feature>
<dbReference type="PROSITE" id="PS00183">
    <property type="entry name" value="UBC_1"/>
    <property type="match status" value="1"/>
</dbReference>
<organism evidence="17 18">
    <name type="scientific">Acanthocheilonema viteae</name>
    <name type="common">Filarial nematode worm</name>
    <name type="synonym">Dipetalonema viteae</name>
    <dbReference type="NCBI Taxonomy" id="6277"/>
    <lineage>
        <taxon>Eukaryota</taxon>
        <taxon>Metazoa</taxon>
        <taxon>Ecdysozoa</taxon>
        <taxon>Nematoda</taxon>
        <taxon>Chromadorea</taxon>
        <taxon>Rhabditida</taxon>
        <taxon>Spirurina</taxon>
        <taxon>Spiruromorpha</taxon>
        <taxon>Filarioidea</taxon>
        <taxon>Onchocercidae</taxon>
        <taxon>Acanthocheilonema</taxon>
    </lineage>
</organism>
<dbReference type="GO" id="GO:0036503">
    <property type="term" value="P:ERAD pathway"/>
    <property type="evidence" value="ECO:0007669"/>
    <property type="project" value="UniProtKB-ARBA"/>
</dbReference>
<dbReference type="EC" id="2.3.2.23" evidence="2"/>
<name>A0A498SGL9_ACAVI</name>
<evidence type="ECO:0000256" key="5">
    <source>
        <dbReference type="ARBA" id="ARBA00022786"/>
    </source>
</evidence>